<comment type="caution">
    <text evidence="2">The sequence shown here is derived from an EMBL/GenBank/DDBJ whole genome shotgun (WGS) entry which is preliminary data.</text>
</comment>
<keyword evidence="3" id="KW-1185">Reference proteome</keyword>
<accession>A0ABM9GSW2</accession>
<dbReference type="Proteomes" id="UP001154015">
    <property type="component" value="Unassembled WGS sequence"/>
</dbReference>
<feature type="compositionally biased region" description="Low complexity" evidence="1">
    <location>
        <begin position="70"/>
        <end position="97"/>
    </location>
</feature>
<evidence type="ECO:0000313" key="2">
    <source>
        <dbReference type="EMBL" id="CAH9414496.1"/>
    </source>
</evidence>
<dbReference type="EMBL" id="CAKXYP010000003">
    <property type="protein sequence ID" value="CAH9414496.1"/>
    <property type="molecule type" value="Genomic_DNA"/>
</dbReference>
<feature type="compositionally biased region" description="Acidic residues" evidence="1">
    <location>
        <begin position="111"/>
        <end position="123"/>
    </location>
</feature>
<evidence type="ECO:0000256" key="1">
    <source>
        <dbReference type="SAM" id="MobiDB-lite"/>
    </source>
</evidence>
<reference evidence="2" key="1">
    <citation type="submission" date="2022-03" db="EMBL/GenBank/DDBJ databases">
        <authorList>
            <person name="Leyn A S."/>
        </authorList>
    </citation>
    <scope>NUCLEOTIDE SEQUENCE</scope>
    <source>
        <strain evidence="2">Streptomyces globisporus 4-3</strain>
    </source>
</reference>
<protein>
    <submittedName>
        <fullName evidence="2">Small secreted hydrophilic protein</fullName>
    </submittedName>
</protein>
<feature type="region of interest" description="Disordered" evidence="1">
    <location>
        <begin position="46"/>
        <end position="123"/>
    </location>
</feature>
<gene>
    <name evidence="2" type="ORF">SGL43_01500</name>
</gene>
<evidence type="ECO:0000313" key="3">
    <source>
        <dbReference type="Proteomes" id="UP001154015"/>
    </source>
</evidence>
<name>A0ABM9GSW2_STRGL</name>
<organism evidence="2 3">
    <name type="scientific">Streptomyces globisporus</name>
    <dbReference type="NCBI Taxonomy" id="1908"/>
    <lineage>
        <taxon>Bacteria</taxon>
        <taxon>Bacillati</taxon>
        <taxon>Actinomycetota</taxon>
        <taxon>Actinomycetes</taxon>
        <taxon>Kitasatosporales</taxon>
        <taxon>Streptomycetaceae</taxon>
        <taxon>Streptomyces</taxon>
    </lineage>
</organism>
<sequence length="123" mass="12556">MKECSSWLHVRTARDRQGERMAFSPRLAALAAVVAVPLGIAATSYAMTDTSEAPKVPPTVQLEESPRGTPSPGRDASPSGAASPSGFPTPSGSATPTRTPDSSVVPGPSAADDDDDDDFGDDG</sequence>
<proteinExistence type="predicted"/>